<accession>A0A0G2SSP3</accession>
<keyword evidence="2" id="KW-1185">Reference proteome</keyword>
<evidence type="ECO:0000313" key="2">
    <source>
        <dbReference type="Proteomes" id="UP000202749"/>
    </source>
</evidence>
<dbReference type="OrthoDB" id="40351at10239"/>
<dbReference type="GeneID" id="26622904"/>
<evidence type="ECO:0000313" key="1">
    <source>
        <dbReference type="EMBL" id="AKA61967.1"/>
    </source>
</evidence>
<reference evidence="1 2" key="1">
    <citation type="submission" date="2015-03" db="EMBL/GenBank/DDBJ databases">
        <authorList>
            <person name="Melo L.D.R."/>
            <person name="Veiga P."/>
            <person name="Cerca N."/>
            <person name="Kropinski A.M."/>
            <person name="Azeredo J."/>
            <person name="Almeida C."/>
            <person name="Sillankorva S."/>
        </authorList>
    </citation>
    <scope>NUCLEOTIDE SEQUENCE [LARGE SCALE GENOMIC DNA]</scope>
</reference>
<dbReference type="RefSeq" id="YP_009195523.1">
    <property type="nucleotide sequence ID" value="NC_028762.1"/>
</dbReference>
<name>A0A0G2SSP3_9CAUD</name>
<organism evidence="1 2">
    <name type="scientific">Proteus phage vB_PmiM_Pm5461</name>
    <dbReference type="NCBI Taxonomy" id="1636250"/>
    <lineage>
        <taxon>Viruses</taxon>
        <taxon>Duplodnaviria</taxon>
        <taxon>Heunggongvirae</taxon>
        <taxon>Uroviricota</taxon>
        <taxon>Caudoviricetes</taxon>
        <taxon>Pantevenvirales</taxon>
        <taxon>Straboviridae</taxon>
        <taxon>Bragavirus</taxon>
        <taxon>Bragavirus pm5461</taxon>
    </lineage>
</organism>
<gene>
    <name evidence="1" type="ORF">Pm5461_102</name>
</gene>
<sequence length="147" mass="17108">MIIKDKELFDLITEIGDLEEGGRIKHDMVECSINLELTPHIIKTYSQDLEPILKKHFPDVENPLELKDLCFSIFGYTTYNDGFESLDNEISVSKKCDNGILAYFKEMVEKYHFLNEDTLEVDKKDLAIDTEYFLSMLKTLPTDYKPL</sequence>
<protein>
    <submittedName>
        <fullName evidence="1">Uncharacterized protein</fullName>
    </submittedName>
</protein>
<dbReference type="Proteomes" id="UP000202749">
    <property type="component" value="Segment"/>
</dbReference>
<dbReference type="KEGG" id="vg:26622904"/>
<proteinExistence type="predicted"/>
<dbReference type="EMBL" id="KP890823">
    <property type="protein sequence ID" value="AKA61967.1"/>
    <property type="molecule type" value="Genomic_DNA"/>
</dbReference>